<dbReference type="KEGG" id="soe:110804897"/>
<feature type="coiled-coil region" evidence="1">
    <location>
        <begin position="389"/>
        <end position="430"/>
    </location>
</feature>
<evidence type="ECO:0000256" key="1">
    <source>
        <dbReference type="SAM" id="Coils"/>
    </source>
</evidence>
<dbReference type="AlphaFoldDB" id="A0A9R0JDT8"/>
<feature type="coiled-coil region" evidence="1">
    <location>
        <begin position="130"/>
        <end position="164"/>
    </location>
</feature>
<evidence type="ECO:0000256" key="2">
    <source>
        <dbReference type="SAM" id="MobiDB-lite"/>
    </source>
</evidence>
<feature type="region of interest" description="Disordered" evidence="2">
    <location>
        <begin position="478"/>
        <end position="497"/>
    </location>
</feature>
<proteinExistence type="predicted"/>
<dbReference type="Proteomes" id="UP000813463">
    <property type="component" value="Chromosome 4"/>
</dbReference>
<dbReference type="PANTHER" id="PTHR35712">
    <property type="entry name" value="MYOSIN HEAVY CHAIN-LIKE PROTEIN"/>
    <property type="match status" value="1"/>
</dbReference>
<reference evidence="4" key="2">
    <citation type="submission" date="2025-08" db="UniProtKB">
        <authorList>
            <consortium name="RefSeq"/>
        </authorList>
    </citation>
    <scope>IDENTIFICATION</scope>
    <source>
        <tissue evidence="4">Leaf</tissue>
    </source>
</reference>
<name>A0A9R0JDT8_SPIOL</name>
<feature type="coiled-coil region" evidence="1">
    <location>
        <begin position="502"/>
        <end position="532"/>
    </location>
</feature>
<dbReference type="RefSeq" id="XP_021866188.2">
    <property type="nucleotide sequence ID" value="XM_022010496.2"/>
</dbReference>
<feature type="coiled-coil region" evidence="1">
    <location>
        <begin position="1"/>
        <end position="87"/>
    </location>
</feature>
<evidence type="ECO:0000313" key="3">
    <source>
        <dbReference type="Proteomes" id="UP000813463"/>
    </source>
</evidence>
<dbReference type="PANTHER" id="PTHR35712:SF1">
    <property type="entry name" value="MYOSIN HEAVY CHAIN-LIKE PROTEIN"/>
    <property type="match status" value="1"/>
</dbReference>
<protein>
    <submittedName>
        <fullName evidence="4">Uncharacterized protein isoform X1</fullName>
    </submittedName>
</protein>
<keyword evidence="1" id="KW-0175">Coiled coil</keyword>
<reference evidence="3" key="1">
    <citation type="journal article" date="2021" name="Nat. Commun.">
        <title>Genomic analyses provide insights into spinach domestication and the genetic basis of agronomic traits.</title>
        <authorList>
            <person name="Cai X."/>
            <person name="Sun X."/>
            <person name="Xu C."/>
            <person name="Sun H."/>
            <person name="Wang X."/>
            <person name="Ge C."/>
            <person name="Zhang Z."/>
            <person name="Wang Q."/>
            <person name="Fei Z."/>
            <person name="Jiao C."/>
            <person name="Wang Q."/>
        </authorList>
    </citation>
    <scope>NUCLEOTIDE SEQUENCE [LARGE SCALE GENOMIC DNA]</scope>
    <source>
        <strain evidence="3">cv. Varoflay</strain>
    </source>
</reference>
<sequence>MDESSSDKESLCARIQQLEREKDELQKDIEQLCMQQAGPSYIAFANQMYCRRTAGLEQEVENLKKKLTDCIKENSNIKEELSEAQRIKTYIDQLHKLEVAKNTEVAKQLEYLRGVVTSAFNDRDHAILEAEKAKENEDMMSQKMNDAEKRLQELTVGSAETQEKLSSMKMKLAKQDQELDIYREIINKFYKIRQQAFIGNGDEESECDDQCDDVSWDEKRECLYYDSSESWSFNVHKEASLANYVAALQEELENVRSDLQNKMQMGWEIEKHLKSRVTVLEKKRILSGRLIVEGISSMRDYHSQQKTYIMKLLDDEKTYLKSVVSSIQEKVEEFPKDIRSVEVTDSAVPNVSRMVDSSEALSQALQEKVSTLLLLSQQEERHLFEKNVQGALQETLDELQRTLQLATQEKVNALLELAEVKREYQLLLEKTTETEEGNLLITKPAEGKVTTLERDGKLKNLFKKASLKRWLVTQESPPAVTLPNMGPEGGSLNRGSNHNVNDARLRIDIATLEESKQNLERLTFDIRKLRVSLIQAKHARSSKSADPSTMKVLDEIIREAEMVKIALSAALPLSWSGGEGDLAASSSDTISISEENNEKMDPVSAAGIEMVELLILAAQIMKERVVKKMEKRNRRENRLQ</sequence>
<gene>
    <name evidence="4" type="primary">LOC110804897</name>
</gene>
<evidence type="ECO:0000313" key="4">
    <source>
        <dbReference type="RefSeq" id="XP_021866188.2"/>
    </source>
</evidence>
<dbReference type="GeneID" id="110804897"/>
<keyword evidence="3" id="KW-1185">Reference proteome</keyword>
<accession>A0A9R0JDT8</accession>
<organism evidence="3 4">
    <name type="scientific">Spinacia oleracea</name>
    <name type="common">Spinach</name>
    <dbReference type="NCBI Taxonomy" id="3562"/>
    <lineage>
        <taxon>Eukaryota</taxon>
        <taxon>Viridiplantae</taxon>
        <taxon>Streptophyta</taxon>
        <taxon>Embryophyta</taxon>
        <taxon>Tracheophyta</taxon>
        <taxon>Spermatophyta</taxon>
        <taxon>Magnoliopsida</taxon>
        <taxon>eudicotyledons</taxon>
        <taxon>Gunneridae</taxon>
        <taxon>Pentapetalae</taxon>
        <taxon>Caryophyllales</taxon>
        <taxon>Chenopodiaceae</taxon>
        <taxon>Chenopodioideae</taxon>
        <taxon>Anserineae</taxon>
        <taxon>Spinacia</taxon>
    </lineage>
</organism>